<feature type="modified residue" description="4-aspartylphosphate" evidence="1">
    <location>
        <position position="137"/>
    </location>
</feature>
<dbReference type="CDD" id="cd17546">
    <property type="entry name" value="REC_hyHK_CKI1_RcsC-like"/>
    <property type="match status" value="1"/>
</dbReference>
<dbReference type="Gene3D" id="1.10.1660.10">
    <property type="match status" value="1"/>
</dbReference>
<dbReference type="InterPro" id="IPR041657">
    <property type="entry name" value="HTH_17"/>
</dbReference>
<dbReference type="PANTHER" id="PTHR43228:SF1">
    <property type="entry name" value="TWO-COMPONENT RESPONSE REGULATOR ARR22"/>
    <property type="match status" value="1"/>
</dbReference>
<sequence length="208" mass="21987">MPRTAPQPDSTSALALPASYSTAEVANRLRVSIPTVQRWVDQGRLKAWKTPGGHRRLDADSVEHFIAAAGGAEAALPKGLAGQPAKVLLVEDNPSDRLLLGTLVEQLWPAARLIVCENGFQGLMALGREAPDVVLSDIVMPEMDGIEMLRQISQLAGPAPRLLVAISSLSGAQIAQLGGLPPRVLRVSKPLEPELAMAAVGSAWQQAC</sequence>
<dbReference type="GO" id="GO:0000160">
    <property type="term" value="P:phosphorelay signal transduction system"/>
    <property type="evidence" value="ECO:0007669"/>
    <property type="project" value="InterPro"/>
</dbReference>
<dbReference type="KEGG" id="pais:PFX98_10040"/>
<dbReference type="PANTHER" id="PTHR43228">
    <property type="entry name" value="TWO-COMPONENT RESPONSE REGULATOR"/>
    <property type="match status" value="1"/>
</dbReference>
<evidence type="ECO:0000259" key="2">
    <source>
        <dbReference type="PROSITE" id="PS50110"/>
    </source>
</evidence>
<evidence type="ECO:0000256" key="1">
    <source>
        <dbReference type="PROSITE-ProRule" id="PRU00169"/>
    </source>
</evidence>
<feature type="domain" description="Response regulatory" evidence="2">
    <location>
        <begin position="86"/>
        <end position="204"/>
    </location>
</feature>
<keyword evidence="4" id="KW-1185">Reference proteome</keyword>
<dbReference type="SUPFAM" id="SSF46955">
    <property type="entry name" value="Putative DNA-binding domain"/>
    <property type="match status" value="1"/>
</dbReference>
<dbReference type="GO" id="GO:0003677">
    <property type="term" value="F:DNA binding"/>
    <property type="evidence" value="ECO:0007669"/>
    <property type="project" value="UniProtKB-KW"/>
</dbReference>
<evidence type="ECO:0000313" key="3">
    <source>
        <dbReference type="EMBL" id="WIT13943.1"/>
    </source>
</evidence>
<dbReference type="Pfam" id="PF00072">
    <property type="entry name" value="Response_reg"/>
    <property type="match status" value="1"/>
</dbReference>
<dbReference type="NCBIfam" id="TIGR01764">
    <property type="entry name" value="excise"/>
    <property type="match status" value="1"/>
</dbReference>
<dbReference type="PROSITE" id="PS50110">
    <property type="entry name" value="RESPONSE_REGULATORY"/>
    <property type="match status" value="1"/>
</dbReference>
<evidence type="ECO:0000313" key="4">
    <source>
        <dbReference type="Proteomes" id="UP001177769"/>
    </source>
</evidence>
<gene>
    <name evidence="3" type="ORF">PFX98_10040</name>
</gene>
<dbReference type="RefSeq" id="WP_285235063.1">
    <property type="nucleotide sequence ID" value="NZ_CP116346.1"/>
</dbReference>
<accession>A0AA95SN35</accession>
<dbReference type="InterPro" id="IPR052048">
    <property type="entry name" value="ST_Response_Regulator"/>
</dbReference>
<proteinExistence type="predicted"/>
<dbReference type="EMBL" id="CP116346">
    <property type="protein sequence ID" value="WIT13943.1"/>
    <property type="molecule type" value="Genomic_DNA"/>
</dbReference>
<dbReference type="Proteomes" id="UP001177769">
    <property type="component" value="Chromosome"/>
</dbReference>
<dbReference type="AlphaFoldDB" id="A0AA95SN35"/>
<dbReference type="SMART" id="SM00448">
    <property type="entry name" value="REC"/>
    <property type="match status" value="1"/>
</dbReference>
<dbReference type="InterPro" id="IPR009061">
    <property type="entry name" value="DNA-bd_dom_put_sf"/>
</dbReference>
<dbReference type="InterPro" id="IPR001789">
    <property type="entry name" value="Sig_transdc_resp-reg_receiver"/>
</dbReference>
<protein>
    <submittedName>
        <fullName evidence="3">Excisionase family DNA-binding protein</fullName>
    </submittedName>
</protein>
<dbReference type="Pfam" id="PF12728">
    <property type="entry name" value="HTH_17"/>
    <property type="match status" value="1"/>
</dbReference>
<dbReference type="CDD" id="cd04762">
    <property type="entry name" value="HTH_MerR-trunc"/>
    <property type="match status" value="1"/>
</dbReference>
<dbReference type="InterPro" id="IPR010093">
    <property type="entry name" value="SinI_DNA-bd"/>
</dbReference>
<dbReference type="SUPFAM" id="SSF52172">
    <property type="entry name" value="CheY-like"/>
    <property type="match status" value="1"/>
</dbReference>
<reference evidence="3" key="1">
    <citation type="submission" date="2023-01" db="EMBL/GenBank/DDBJ databases">
        <title>Whole genome sequence of Paucibacter sp. S2-9 isolated from pond sediment.</title>
        <authorList>
            <person name="Jung J.Y."/>
        </authorList>
    </citation>
    <scope>NUCLEOTIDE SEQUENCE</scope>
    <source>
        <strain evidence="3">S2-9</strain>
    </source>
</reference>
<dbReference type="InterPro" id="IPR011006">
    <property type="entry name" value="CheY-like_superfamily"/>
</dbReference>
<dbReference type="Gene3D" id="3.40.50.2300">
    <property type="match status" value="1"/>
</dbReference>
<organism evidence="3 4">
    <name type="scientific">Paucibacter sediminis</name>
    <dbReference type="NCBI Taxonomy" id="3019553"/>
    <lineage>
        <taxon>Bacteria</taxon>
        <taxon>Pseudomonadati</taxon>
        <taxon>Pseudomonadota</taxon>
        <taxon>Betaproteobacteria</taxon>
        <taxon>Burkholderiales</taxon>
        <taxon>Sphaerotilaceae</taxon>
        <taxon>Roseateles</taxon>
    </lineage>
</organism>
<keyword evidence="1" id="KW-0597">Phosphoprotein</keyword>
<keyword evidence="3" id="KW-0238">DNA-binding</keyword>
<name>A0AA95SN35_9BURK</name>